<keyword evidence="6 15" id="KW-0808">Transferase</keyword>
<dbReference type="SMART" id="SM00904">
    <property type="entry name" value="Flavokinase"/>
    <property type="match status" value="1"/>
</dbReference>
<comment type="catalytic activity">
    <reaction evidence="13 15">
        <text>riboflavin + ATP = FMN + ADP + H(+)</text>
        <dbReference type="Rhea" id="RHEA:14357"/>
        <dbReference type="ChEBI" id="CHEBI:15378"/>
        <dbReference type="ChEBI" id="CHEBI:30616"/>
        <dbReference type="ChEBI" id="CHEBI:57986"/>
        <dbReference type="ChEBI" id="CHEBI:58210"/>
        <dbReference type="ChEBI" id="CHEBI:456216"/>
        <dbReference type="EC" id="2.7.1.26"/>
    </reaction>
</comment>
<keyword evidence="4 15" id="KW-0285">Flavoprotein</keyword>
<evidence type="ECO:0000256" key="10">
    <source>
        <dbReference type="ARBA" id="ARBA00022827"/>
    </source>
</evidence>
<dbReference type="PIRSF" id="PIRSF004491">
    <property type="entry name" value="FAD_Synth"/>
    <property type="match status" value="1"/>
</dbReference>
<comment type="pathway">
    <text evidence="2 15">Cofactor biosynthesis; FAD biosynthesis; FAD from FMN: step 1/1.</text>
</comment>
<evidence type="ECO:0000256" key="8">
    <source>
        <dbReference type="ARBA" id="ARBA00022741"/>
    </source>
</evidence>
<organism evidence="17 18">
    <name type="scientific">Coraliomargarita algicola</name>
    <dbReference type="NCBI Taxonomy" id="3092156"/>
    <lineage>
        <taxon>Bacteria</taxon>
        <taxon>Pseudomonadati</taxon>
        <taxon>Verrucomicrobiota</taxon>
        <taxon>Opitutia</taxon>
        <taxon>Puniceicoccales</taxon>
        <taxon>Coraliomargaritaceae</taxon>
        <taxon>Coraliomargarita</taxon>
    </lineage>
</organism>
<evidence type="ECO:0000256" key="12">
    <source>
        <dbReference type="ARBA" id="ARBA00023268"/>
    </source>
</evidence>
<dbReference type="GO" id="GO:0008531">
    <property type="term" value="F:riboflavin kinase activity"/>
    <property type="evidence" value="ECO:0007669"/>
    <property type="project" value="UniProtKB-EC"/>
</dbReference>
<evidence type="ECO:0000313" key="18">
    <source>
        <dbReference type="Proteomes" id="UP001324993"/>
    </source>
</evidence>
<name>A0ABZ0RG80_9BACT</name>
<proteinExistence type="inferred from homology"/>
<evidence type="ECO:0000259" key="16">
    <source>
        <dbReference type="SMART" id="SM00904"/>
    </source>
</evidence>
<dbReference type="NCBIfam" id="TIGR00083">
    <property type="entry name" value="ribF"/>
    <property type="match status" value="1"/>
</dbReference>
<evidence type="ECO:0000256" key="5">
    <source>
        <dbReference type="ARBA" id="ARBA00022643"/>
    </source>
</evidence>
<comment type="similarity">
    <text evidence="15">Belongs to the ribF family.</text>
</comment>
<dbReference type="PANTHER" id="PTHR22749">
    <property type="entry name" value="RIBOFLAVIN KINASE/FMN ADENYLYLTRANSFERASE"/>
    <property type="match status" value="1"/>
</dbReference>
<dbReference type="CDD" id="cd02064">
    <property type="entry name" value="FAD_synthetase_N"/>
    <property type="match status" value="1"/>
</dbReference>
<evidence type="ECO:0000256" key="4">
    <source>
        <dbReference type="ARBA" id="ARBA00022630"/>
    </source>
</evidence>
<keyword evidence="5 15" id="KW-0288">FMN</keyword>
<feature type="domain" description="Riboflavin kinase" evidence="16">
    <location>
        <begin position="186"/>
        <end position="313"/>
    </location>
</feature>
<keyword evidence="8 15" id="KW-0547">Nucleotide-binding</keyword>
<evidence type="ECO:0000256" key="13">
    <source>
        <dbReference type="ARBA" id="ARBA00047880"/>
    </source>
</evidence>
<dbReference type="SUPFAM" id="SSF52374">
    <property type="entry name" value="Nucleotidylyl transferase"/>
    <property type="match status" value="1"/>
</dbReference>
<dbReference type="InterPro" id="IPR014729">
    <property type="entry name" value="Rossmann-like_a/b/a_fold"/>
</dbReference>
<dbReference type="Gene3D" id="2.40.30.30">
    <property type="entry name" value="Riboflavin kinase-like"/>
    <property type="match status" value="1"/>
</dbReference>
<comment type="catalytic activity">
    <reaction evidence="14 15">
        <text>FMN + ATP + H(+) = FAD + diphosphate</text>
        <dbReference type="Rhea" id="RHEA:17237"/>
        <dbReference type="ChEBI" id="CHEBI:15378"/>
        <dbReference type="ChEBI" id="CHEBI:30616"/>
        <dbReference type="ChEBI" id="CHEBI:33019"/>
        <dbReference type="ChEBI" id="CHEBI:57692"/>
        <dbReference type="ChEBI" id="CHEBI:58210"/>
        <dbReference type="EC" id="2.7.7.2"/>
    </reaction>
</comment>
<evidence type="ECO:0000313" key="17">
    <source>
        <dbReference type="EMBL" id="WPJ94063.1"/>
    </source>
</evidence>
<dbReference type="InterPro" id="IPR023465">
    <property type="entry name" value="Riboflavin_kinase_dom_sf"/>
</dbReference>
<gene>
    <name evidence="17" type="primary">ribF</name>
    <name evidence="17" type="ORF">SH580_11520</name>
</gene>
<dbReference type="EMBL" id="CP138858">
    <property type="protein sequence ID" value="WPJ94063.1"/>
    <property type="molecule type" value="Genomic_DNA"/>
</dbReference>
<protein>
    <recommendedName>
        <fullName evidence="15">Riboflavin biosynthesis protein</fullName>
    </recommendedName>
    <domain>
        <recommendedName>
            <fullName evidence="15">Riboflavin kinase</fullName>
            <ecNumber evidence="15">2.7.1.26</ecNumber>
        </recommendedName>
        <alternativeName>
            <fullName evidence="15">Flavokinase</fullName>
        </alternativeName>
    </domain>
    <domain>
        <recommendedName>
            <fullName evidence="15">FMN adenylyltransferase</fullName>
            <ecNumber evidence="15">2.7.7.2</ecNumber>
        </recommendedName>
        <alternativeName>
            <fullName evidence="15">FAD pyrophosphorylase</fullName>
        </alternativeName>
        <alternativeName>
            <fullName evidence="15">FAD synthase</fullName>
        </alternativeName>
    </domain>
</protein>
<evidence type="ECO:0000256" key="3">
    <source>
        <dbReference type="ARBA" id="ARBA00005201"/>
    </source>
</evidence>
<dbReference type="RefSeq" id="WP_319831026.1">
    <property type="nucleotide sequence ID" value="NZ_CP138858.1"/>
</dbReference>
<evidence type="ECO:0000256" key="9">
    <source>
        <dbReference type="ARBA" id="ARBA00022777"/>
    </source>
</evidence>
<keyword evidence="11 15" id="KW-0067">ATP-binding</keyword>
<keyword evidence="12" id="KW-0511">Multifunctional enzyme</keyword>
<evidence type="ECO:0000256" key="6">
    <source>
        <dbReference type="ARBA" id="ARBA00022679"/>
    </source>
</evidence>
<evidence type="ECO:0000256" key="7">
    <source>
        <dbReference type="ARBA" id="ARBA00022695"/>
    </source>
</evidence>
<dbReference type="EC" id="2.7.7.2" evidence="15"/>
<keyword evidence="10 15" id="KW-0274">FAD</keyword>
<dbReference type="Proteomes" id="UP001324993">
    <property type="component" value="Chromosome"/>
</dbReference>
<evidence type="ECO:0000256" key="15">
    <source>
        <dbReference type="PIRNR" id="PIRNR004491"/>
    </source>
</evidence>
<dbReference type="Pfam" id="PF06574">
    <property type="entry name" value="FAD_syn"/>
    <property type="match status" value="1"/>
</dbReference>
<dbReference type="Gene3D" id="3.40.50.620">
    <property type="entry name" value="HUPs"/>
    <property type="match status" value="1"/>
</dbReference>
<keyword evidence="9 15" id="KW-0418">Kinase</keyword>
<dbReference type="EC" id="2.7.1.26" evidence="15"/>
<dbReference type="GO" id="GO:0003919">
    <property type="term" value="F:FMN adenylyltransferase activity"/>
    <property type="evidence" value="ECO:0007669"/>
    <property type="project" value="UniProtKB-EC"/>
</dbReference>
<dbReference type="Pfam" id="PF01687">
    <property type="entry name" value="Flavokinase"/>
    <property type="match status" value="1"/>
</dbReference>
<dbReference type="InterPro" id="IPR023468">
    <property type="entry name" value="Riboflavin_kinase"/>
</dbReference>
<accession>A0ABZ0RG80</accession>
<dbReference type="SUPFAM" id="SSF82114">
    <property type="entry name" value="Riboflavin kinase-like"/>
    <property type="match status" value="1"/>
</dbReference>
<keyword evidence="18" id="KW-1185">Reference proteome</keyword>
<dbReference type="PANTHER" id="PTHR22749:SF6">
    <property type="entry name" value="RIBOFLAVIN KINASE"/>
    <property type="match status" value="1"/>
</dbReference>
<keyword evidence="7 15" id="KW-0548">Nucleotidyltransferase</keyword>
<sequence length="313" mass="34407">MNFPAAVDNFEALSELKGELHLAIGVFDGVHLGHKAVIESAVFSARRSGGLCGVLTFDPHPSRLFRPEDPTRLIMPIETKTRMLHEVGVDCVIRKHFDHDFASIPADQFLGRLKAALPALKSIYVGENFRFGQKRAGDVATLIRSGRELGLGVFSADRIKHNGEPISSTRIRQELEAGDILAVNDLLGYNYTATGVIVSGAQLGRTIGFPTLNLPWQPECQPRFGVYYVRFRQCGSQAWHAGVANYGVKPTVAATEQAPAIEVHGLETSDLTAGDAIEVEWLRFIRPEQQFASLDELKAQITKDCETARELAK</sequence>
<dbReference type="InterPro" id="IPR015865">
    <property type="entry name" value="Riboflavin_kinase_bac/euk"/>
</dbReference>
<comment type="function">
    <text evidence="1">Catalyzes the phosphorylation of riboflavin to FMN followed by the adenylation of FMN to FAD.</text>
</comment>
<evidence type="ECO:0000256" key="14">
    <source>
        <dbReference type="ARBA" id="ARBA00049494"/>
    </source>
</evidence>
<comment type="pathway">
    <text evidence="3 15">Cofactor biosynthesis; FMN biosynthesis; FMN from riboflavin (ATP route): step 1/1.</text>
</comment>
<evidence type="ECO:0000256" key="1">
    <source>
        <dbReference type="ARBA" id="ARBA00002121"/>
    </source>
</evidence>
<dbReference type="InterPro" id="IPR015864">
    <property type="entry name" value="FAD_synthase"/>
</dbReference>
<evidence type="ECO:0000256" key="11">
    <source>
        <dbReference type="ARBA" id="ARBA00022840"/>
    </source>
</evidence>
<dbReference type="InterPro" id="IPR002606">
    <property type="entry name" value="Riboflavin_kinase_bac"/>
</dbReference>
<evidence type="ECO:0000256" key="2">
    <source>
        <dbReference type="ARBA" id="ARBA00004726"/>
    </source>
</evidence>
<reference evidence="17 18" key="1">
    <citation type="submission" date="2023-11" db="EMBL/GenBank/DDBJ databases">
        <title>Coraliomargarita sp. nov., isolated from marine algae.</title>
        <authorList>
            <person name="Lee J.K."/>
            <person name="Baek J.H."/>
            <person name="Kim J.M."/>
            <person name="Choi D.G."/>
            <person name="Jeon C.O."/>
        </authorList>
    </citation>
    <scope>NUCLEOTIDE SEQUENCE [LARGE SCALE GENOMIC DNA]</scope>
    <source>
        <strain evidence="17 18">J2-16</strain>
    </source>
</reference>